<organism evidence="5 6">
    <name type="scientific">Planctobacterium marinum</name>
    <dbReference type="NCBI Taxonomy" id="1631968"/>
    <lineage>
        <taxon>Bacteria</taxon>
        <taxon>Pseudomonadati</taxon>
        <taxon>Pseudomonadota</taxon>
        <taxon>Gammaproteobacteria</taxon>
        <taxon>Alteromonadales</taxon>
        <taxon>Alteromonadaceae</taxon>
        <taxon>Planctobacterium</taxon>
    </lineage>
</organism>
<protein>
    <submittedName>
        <fullName evidence="5">Cellobionic acid phosphorylase</fullName>
    </submittedName>
</protein>
<dbReference type="InterPro" id="IPR012341">
    <property type="entry name" value="6hp_glycosidase-like_sf"/>
</dbReference>
<evidence type="ECO:0000256" key="2">
    <source>
        <dbReference type="ARBA" id="ARBA00022679"/>
    </source>
</evidence>
<reference evidence="5" key="1">
    <citation type="submission" date="2023-01" db="EMBL/GenBank/DDBJ databases">
        <title>Complete genome sequence of Planctobacterium marinum strain Dej080120_11.</title>
        <authorList>
            <person name="Ueki S."/>
            <person name="Maruyama F."/>
        </authorList>
    </citation>
    <scope>NUCLEOTIDE SEQUENCE</scope>
    <source>
        <strain evidence="5">Dej080120_11</strain>
    </source>
</reference>
<dbReference type="Gene3D" id="1.50.10.10">
    <property type="match status" value="1"/>
</dbReference>
<dbReference type="InterPro" id="IPR010383">
    <property type="entry name" value="Glyco_hydrolase_94_b-supersand"/>
</dbReference>
<dbReference type="Pfam" id="PF06165">
    <property type="entry name" value="GH94_b-supersand"/>
    <property type="match status" value="1"/>
</dbReference>
<keyword evidence="6" id="KW-1185">Reference proteome</keyword>
<accession>A0AA48KQU5</accession>
<dbReference type="RefSeq" id="WP_338290610.1">
    <property type="nucleotide sequence ID" value="NZ_AP027272.1"/>
</dbReference>
<keyword evidence="2" id="KW-0808">Transferase</keyword>
<dbReference type="InterPro" id="IPR037018">
    <property type="entry name" value="GH65_N"/>
</dbReference>
<evidence type="ECO:0000256" key="1">
    <source>
        <dbReference type="ARBA" id="ARBA00022676"/>
    </source>
</evidence>
<dbReference type="GO" id="GO:0005975">
    <property type="term" value="P:carbohydrate metabolic process"/>
    <property type="evidence" value="ECO:0007669"/>
    <property type="project" value="InterPro"/>
</dbReference>
<dbReference type="Gene3D" id="2.60.420.10">
    <property type="entry name" value="Maltose phosphorylase, domain 3"/>
    <property type="match status" value="1"/>
</dbReference>
<gene>
    <name evidence="5" type="ORF">MACH26_02950</name>
</gene>
<dbReference type="PANTHER" id="PTHR37469">
    <property type="entry name" value="CELLOBIONIC ACID PHOSPHORYLASE-RELATED"/>
    <property type="match status" value="1"/>
</dbReference>
<dbReference type="GO" id="GO:0030246">
    <property type="term" value="F:carbohydrate binding"/>
    <property type="evidence" value="ECO:0007669"/>
    <property type="project" value="InterPro"/>
</dbReference>
<dbReference type="InterPro" id="IPR008928">
    <property type="entry name" value="6-hairpin_glycosidase_sf"/>
</dbReference>
<dbReference type="Proteomes" id="UP001333710">
    <property type="component" value="Chromosome"/>
</dbReference>
<dbReference type="InterPro" id="IPR052047">
    <property type="entry name" value="GH94_Enzymes"/>
</dbReference>
<evidence type="ECO:0000313" key="6">
    <source>
        <dbReference type="Proteomes" id="UP001333710"/>
    </source>
</evidence>
<dbReference type="EMBL" id="AP027272">
    <property type="protein sequence ID" value="BDX04774.1"/>
    <property type="molecule type" value="Genomic_DNA"/>
</dbReference>
<dbReference type="SUPFAM" id="SSF74650">
    <property type="entry name" value="Galactose mutarotase-like"/>
    <property type="match status" value="1"/>
</dbReference>
<proteinExistence type="predicted"/>
<dbReference type="AlphaFoldDB" id="A0AA48KQU5"/>
<dbReference type="KEGG" id="pmaw:MACH26_02950"/>
<dbReference type="SUPFAM" id="SSF48208">
    <property type="entry name" value="Six-hairpin glycosidases"/>
    <property type="match status" value="1"/>
</dbReference>
<evidence type="ECO:0000259" key="4">
    <source>
        <dbReference type="Pfam" id="PF17167"/>
    </source>
</evidence>
<dbReference type="InterPro" id="IPR033432">
    <property type="entry name" value="GH94_catalytic"/>
</dbReference>
<feature type="domain" description="Glycosyl hydrolase 94 catalytic" evidence="4">
    <location>
        <begin position="316"/>
        <end position="715"/>
    </location>
</feature>
<dbReference type="Pfam" id="PF17167">
    <property type="entry name" value="Glyco_hydro_94"/>
    <property type="match status" value="1"/>
</dbReference>
<dbReference type="Gene3D" id="2.70.98.40">
    <property type="entry name" value="Glycoside hydrolase, family 65, N-terminal domain"/>
    <property type="match status" value="1"/>
</dbReference>
<dbReference type="PANTHER" id="PTHR37469:SF2">
    <property type="entry name" value="CELLOBIONIC ACID PHOSPHORYLASE"/>
    <property type="match status" value="1"/>
</dbReference>
<feature type="domain" description="Glycosyl hydrolase 94 supersandwich" evidence="3">
    <location>
        <begin position="82"/>
        <end position="297"/>
    </location>
</feature>
<name>A0AA48KQU5_9ALTE</name>
<dbReference type="GO" id="GO:0016757">
    <property type="term" value="F:glycosyltransferase activity"/>
    <property type="evidence" value="ECO:0007669"/>
    <property type="project" value="UniProtKB-KW"/>
</dbReference>
<evidence type="ECO:0000313" key="5">
    <source>
        <dbReference type="EMBL" id="BDX04774.1"/>
    </source>
</evidence>
<dbReference type="InterPro" id="IPR011013">
    <property type="entry name" value="Gal_mutarotase_sf_dom"/>
</dbReference>
<sequence>MSIHPGLPYCFDEETGEIRLYSPSTIPNASGYLWNQSMLLNVTCRGFANSHFMQPEPATYSAGPALTAKTFLQPEHYYYQGHPGRFFYIKDDSSGLTFSLPFEPMCKPLEAFQFEVADAYVCWRISHLDWLFELKVTLPKEDVLEMWQLKITNNGKNERDLSIFPCFNIGYQSWMNQEATYCTRSNGIIANKVSPYQKLEEYLQQKDFKELTFLRASEPVTSYCANLAQFLGDGGWTAPDMLQHDRLPNQDAVYETPVAVLQHKKRFAVEVVKDLRFIFGAATELQDIQRMKDTYLNESGYLAATSDYQQYLQQHSSCIAVKTPDAELDNTINHWLPRQVFYHGDVNRLTTDPQTRNYLQDAMGMCYLDPGYFRRALLTALTQQQQNGAMPDGILLHDNASLKYINEVPHADPCVWLPICLQAYISETGDLALLEEVLPFSDSDTPATVAEHIELAMQWLQSHQDHRHLSLIQQGDWCDPMNMVGHQGKGVSSWLSMATSWAFQIWSELLLHNNNPGRSKFWSEQALTINKNINTYFWHQKWYGRGITDAGRLFGTEQDSEGKIYLNPQSWAILSQCASEQQQESMLKAVFAHLHSPHGVAMLAPAYTAMVEDIGRLTQKFPGVAENGSLYNHAAAFYLYALYQAQLSEEAFKTLKQIVVTTEQAMAKQQLPNFVPNYYRGAHNLHPKYGGLSSRLFNTGTIAWLMRSLTEQLFGLKGCSQGLLVQPQLPNHWPQAEVTRRFRGYVIKVRYERHRDVKNLQLIFNKQQLSGNLLKTKYLSDKNDLLVLLPSEAST</sequence>
<evidence type="ECO:0000259" key="3">
    <source>
        <dbReference type="Pfam" id="PF06165"/>
    </source>
</evidence>
<keyword evidence="1" id="KW-0328">Glycosyltransferase</keyword>